<feature type="region of interest" description="Disordered" evidence="1">
    <location>
        <begin position="49"/>
        <end position="76"/>
    </location>
</feature>
<name>A0ABD0XVZ0_UMBPY</name>
<dbReference type="EMBL" id="JAGEUA010000002">
    <property type="protein sequence ID" value="KAL1005316.1"/>
    <property type="molecule type" value="Genomic_DNA"/>
</dbReference>
<accession>A0ABD0XVZ0</accession>
<evidence type="ECO:0000313" key="3">
    <source>
        <dbReference type="Proteomes" id="UP001557470"/>
    </source>
</evidence>
<comment type="caution">
    <text evidence="2">The sequence shown here is derived from an EMBL/GenBank/DDBJ whole genome shotgun (WGS) entry which is preliminary data.</text>
</comment>
<evidence type="ECO:0000256" key="1">
    <source>
        <dbReference type="SAM" id="MobiDB-lite"/>
    </source>
</evidence>
<proteinExistence type="predicted"/>
<gene>
    <name evidence="2" type="ORF">UPYG_G00057560</name>
</gene>
<evidence type="ECO:0000313" key="2">
    <source>
        <dbReference type="EMBL" id="KAL1005316.1"/>
    </source>
</evidence>
<organism evidence="2 3">
    <name type="scientific">Umbra pygmaea</name>
    <name type="common">Eastern mudminnow</name>
    <dbReference type="NCBI Taxonomy" id="75934"/>
    <lineage>
        <taxon>Eukaryota</taxon>
        <taxon>Metazoa</taxon>
        <taxon>Chordata</taxon>
        <taxon>Craniata</taxon>
        <taxon>Vertebrata</taxon>
        <taxon>Euteleostomi</taxon>
        <taxon>Actinopterygii</taxon>
        <taxon>Neopterygii</taxon>
        <taxon>Teleostei</taxon>
        <taxon>Protacanthopterygii</taxon>
        <taxon>Esociformes</taxon>
        <taxon>Umbridae</taxon>
        <taxon>Umbra</taxon>
    </lineage>
</organism>
<feature type="region of interest" description="Disordered" evidence="1">
    <location>
        <begin position="121"/>
        <end position="153"/>
    </location>
</feature>
<keyword evidence="3" id="KW-1185">Reference proteome</keyword>
<reference evidence="2 3" key="1">
    <citation type="submission" date="2024-06" db="EMBL/GenBank/DDBJ databases">
        <authorList>
            <person name="Pan Q."/>
            <person name="Wen M."/>
            <person name="Jouanno E."/>
            <person name="Zahm M."/>
            <person name="Klopp C."/>
            <person name="Cabau C."/>
            <person name="Louis A."/>
            <person name="Berthelot C."/>
            <person name="Parey E."/>
            <person name="Roest Crollius H."/>
            <person name="Montfort J."/>
            <person name="Robinson-Rechavi M."/>
            <person name="Bouchez O."/>
            <person name="Lampietro C."/>
            <person name="Lopez Roques C."/>
            <person name="Donnadieu C."/>
            <person name="Postlethwait J."/>
            <person name="Bobe J."/>
            <person name="Verreycken H."/>
            <person name="Guiguen Y."/>
        </authorList>
    </citation>
    <scope>NUCLEOTIDE SEQUENCE [LARGE SCALE GENOMIC DNA]</scope>
    <source>
        <strain evidence="2">Up_M1</strain>
        <tissue evidence="2">Testis</tissue>
    </source>
</reference>
<dbReference type="AlphaFoldDB" id="A0ABD0XVZ0"/>
<protein>
    <submittedName>
        <fullName evidence="2">Uncharacterized protein</fullName>
    </submittedName>
</protein>
<dbReference type="Proteomes" id="UP001557470">
    <property type="component" value="Unassembled WGS sequence"/>
</dbReference>
<sequence length="205" mass="23063">MSSVNRSPATEEQVCWTEEQGLWLNIVVKEEEKEVTVNTGERHVVTVRDEEGPVGVKEEDNVPVKEEGWPSSLKEEHGVTVKGEEINHYAIFREEDELSGTSKRGADDDEEGKFRVVINTRERCVHPGSSEESQQDQDPDKVEKRVSISGHQMDNSIPALSAFPDVSGLKKVSVRLVDFRKTLRVIRTIRRGDSTGQSNTFCPLM</sequence>